<dbReference type="GO" id="GO:0004519">
    <property type="term" value="F:endonuclease activity"/>
    <property type="evidence" value="ECO:0007669"/>
    <property type="project" value="UniProtKB-KW"/>
</dbReference>
<dbReference type="RefSeq" id="WP_089150380.1">
    <property type="nucleotide sequence ID" value="NZ_JACCPP010000028.1"/>
</dbReference>
<evidence type="ECO:0000313" key="1">
    <source>
        <dbReference type="EMBL" id="MBI1709031.1"/>
    </source>
</evidence>
<dbReference type="Proteomes" id="UP000198437">
    <property type="component" value="Unassembled WGS sequence"/>
</dbReference>
<organism evidence="2 3">
    <name type="scientific">Lactobacillus crispatus</name>
    <dbReference type="NCBI Taxonomy" id="47770"/>
    <lineage>
        <taxon>Bacteria</taxon>
        <taxon>Bacillati</taxon>
        <taxon>Bacillota</taxon>
        <taxon>Bacilli</taxon>
        <taxon>Lactobacillales</taxon>
        <taxon>Lactobacillaceae</taxon>
        <taxon>Lactobacillus</taxon>
    </lineage>
</organism>
<accession>A0A854PP90</accession>
<evidence type="ECO:0000313" key="2">
    <source>
        <dbReference type="EMBL" id="OXC21487.1"/>
    </source>
</evidence>
<proteinExistence type="predicted"/>
<reference evidence="1" key="2">
    <citation type="submission" date="2020-07" db="EMBL/GenBank/DDBJ databases">
        <title>Comparative genomics analyses of Lactobacillus crispatus isolated from different ecological niches.</title>
        <authorList>
            <person name="Mancino W."/>
            <person name="Mancabelli L."/>
            <person name="Lugli G.A."/>
            <person name="Milani C."/>
            <person name="Viappiani A."/>
            <person name="Anzalone R."/>
            <person name="Longhi G."/>
            <person name="Ventura M."/>
            <person name="Turroni F."/>
        </authorList>
    </citation>
    <scope>NUCLEOTIDE SEQUENCE</scope>
    <source>
        <strain evidence="1">LB65</strain>
    </source>
</reference>
<protein>
    <submittedName>
        <fullName evidence="2">Restriction endonuclease</fullName>
    </submittedName>
</protein>
<reference evidence="2 3" key="1">
    <citation type="submission" date="2016-05" db="EMBL/GenBank/DDBJ databases">
        <authorList>
            <person name="Johnson T.J."/>
            <person name="Youmans B.P."/>
            <person name="Case K.A."/>
        </authorList>
    </citation>
    <scope>NUCLEOTIDE SEQUENCE [LARGE SCALE GENOMIC DNA]</scope>
    <source>
        <strain evidence="2 3">UMNLC6</strain>
    </source>
</reference>
<gene>
    <name evidence="2" type="ORF">AYP82_01690</name>
    <name evidence="1" type="ORF">HYQ56_2023</name>
</gene>
<keyword evidence="2" id="KW-0378">Hydrolase</keyword>
<dbReference type="EMBL" id="LYQW01000043">
    <property type="protein sequence ID" value="OXC21487.1"/>
    <property type="molecule type" value="Genomic_DNA"/>
</dbReference>
<comment type="caution">
    <text evidence="2">The sequence shown here is derived from an EMBL/GenBank/DDBJ whole genome shotgun (WGS) entry which is preliminary data.</text>
</comment>
<name>A0A854PP90_9LACO</name>
<sequence length="362" mass="42747">MINKKKPEEYIRKILKDEYHDEWKKIFNDSALLQYLNLKSGAIHGNSKSRRSLANWYAIYAILNFYVNDGFVNNRKKYSDFDGFTYSELFNFQRIQYGGAKLQNHALNSRVNGEMADKITNDHSKYIIVRNGRKYLIHPDFIYVDGKDIAPVVLKIIKKYQKILYDKDHEFEVKLEELTTEKDLTKQRIQLKQLLTEDSEARIFEIISYCILETHYKGEHIFIGYTKESIKEEALRLYKTGRTNANDGGIDFVMRPLGRFFQVTEVGNYDKYFLDIDKINRYPLTFVVKTDKTAAEVKKELMDYGTEKSGGMKVLESKYHKAVEDVITINELKQWMDNMSEEEIKSTISEIDHYYKFEMNML</sequence>
<dbReference type="EMBL" id="JACCPP010000028">
    <property type="protein sequence ID" value="MBI1709031.1"/>
    <property type="molecule type" value="Genomic_DNA"/>
</dbReference>
<dbReference type="AlphaFoldDB" id="A0A854PP90"/>
<dbReference type="Proteomes" id="UP001194414">
    <property type="component" value="Unassembled WGS sequence"/>
</dbReference>
<keyword evidence="2" id="KW-0255">Endonuclease</keyword>
<evidence type="ECO:0000313" key="3">
    <source>
        <dbReference type="Proteomes" id="UP000198437"/>
    </source>
</evidence>
<keyword evidence="2" id="KW-0540">Nuclease</keyword>